<dbReference type="Gene3D" id="3.30.40.10">
    <property type="entry name" value="Zinc/RING finger domain, C3HC4 (zinc finger)"/>
    <property type="match status" value="1"/>
</dbReference>
<dbReference type="Proteomes" id="UP000007800">
    <property type="component" value="Unassembled WGS sequence"/>
</dbReference>
<evidence type="ECO:0000313" key="4">
    <source>
        <dbReference type="Proteomes" id="UP000007800"/>
    </source>
</evidence>
<gene>
    <name evidence="3" type="ORF">Pmar_PMAR026646</name>
</gene>
<reference evidence="3 4" key="1">
    <citation type="submission" date="2008-07" db="EMBL/GenBank/DDBJ databases">
        <authorList>
            <person name="El-Sayed N."/>
            <person name="Caler E."/>
            <person name="Inman J."/>
            <person name="Amedeo P."/>
            <person name="Hass B."/>
            <person name="Wortman J."/>
        </authorList>
    </citation>
    <scope>NUCLEOTIDE SEQUENCE [LARGE SCALE GENOMIC DNA]</scope>
    <source>
        <strain evidence="4">ATCC 50983 / TXsc</strain>
    </source>
</reference>
<accession>C5KWF0</accession>
<dbReference type="InterPro" id="IPR052858">
    <property type="entry name" value="E3_ubiquitin-ligase_LIN"/>
</dbReference>
<proteinExistence type="predicted"/>
<sequence>MKVAINCNYGASQHWDAFAEASRAAYDGMDETSRERVKRRVQVGSDALPVNPSCDTMLMVYSLLEVEPIDWDVPEDQVHDGQKGKGAWLIKVRRPSGDYKSRRRNRRRWKRGNPFKRVSRVPDMDDMDDEEECQQVGAQQDATRPDEGGDGEQAMIYCALTGCLMRDPVKTPQGVFYERAAITDWLDSGNSTCPVDGQPLTVSQLVGAPEVLEAIVGCQAEALAVFAKEEDEGAPKATTEISQEETVEETKHSLLGDLPEIRKEKQGAVAPLAPDGYWIFLRKFDEPEQA</sequence>
<dbReference type="InterPro" id="IPR003613">
    <property type="entry name" value="Ubox_domain"/>
</dbReference>
<keyword evidence="4" id="KW-1185">Reference proteome</keyword>
<dbReference type="SUPFAM" id="SSF57850">
    <property type="entry name" value="RING/U-box"/>
    <property type="match status" value="1"/>
</dbReference>
<feature type="compositionally biased region" description="Acidic residues" evidence="1">
    <location>
        <begin position="124"/>
        <end position="133"/>
    </location>
</feature>
<dbReference type="SMART" id="SM00504">
    <property type="entry name" value="Ubox"/>
    <property type="match status" value="1"/>
</dbReference>
<dbReference type="InParanoid" id="C5KWF0"/>
<dbReference type="OrthoDB" id="438224at2759"/>
<feature type="domain" description="U-box" evidence="2">
    <location>
        <begin position="155"/>
        <end position="218"/>
    </location>
</feature>
<dbReference type="CDD" id="cd16664">
    <property type="entry name" value="RING-Ubox_PUB"/>
    <property type="match status" value="1"/>
</dbReference>
<dbReference type="Pfam" id="PF04564">
    <property type="entry name" value="U-box"/>
    <property type="match status" value="1"/>
</dbReference>
<name>C5KWF0_PERM5</name>
<dbReference type="PANTHER" id="PTHR47446:SF2">
    <property type="entry name" value="RING-TYPE E3 UBIQUITIN TRANSFERASE"/>
    <property type="match status" value="1"/>
</dbReference>
<dbReference type="InterPro" id="IPR045210">
    <property type="entry name" value="RING-Ubox_PUB"/>
</dbReference>
<feature type="compositionally biased region" description="Basic residues" evidence="1">
    <location>
        <begin position="101"/>
        <end position="119"/>
    </location>
</feature>
<organism evidence="4">
    <name type="scientific">Perkinsus marinus (strain ATCC 50983 / TXsc)</name>
    <dbReference type="NCBI Taxonomy" id="423536"/>
    <lineage>
        <taxon>Eukaryota</taxon>
        <taxon>Sar</taxon>
        <taxon>Alveolata</taxon>
        <taxon>Perkinsozoa</taxon>
        <taxon>Perkinsea</taxon>
        <taxon>Perkinsida</taxon>
        <taxon>Perkinsidae</taxon>
        <taxon>Perkinsus</taxon>
    </lineage>
</organism>
<dbReference type="GO" id="GO:0004842">
    <property type="term" value="F:ubiquitin-protein transferase activity"/>
    <property type="evidence" value="ECO:0007669"/>
    <property type="project" value="InterPro"/>
</dbReference>
<dbReference type="EMBL" id="GG677011">
    <property type="protein sequence ID" value="EER11193.1"/>
    <property type="molecule type" value="Genomic_DNA"/>
</dbReference>
<evidence type="ECO:0000259" key="2">
    <source>
        <dbReference type="SMART" id="SM00504"/>
    </source>
</evidence>
<feature type="region of interest" description="Disordered" evidence="1">
    <location>
        <begin position="99"/>
        <end position="150"/>
    </location>
</feature>
<dbReference type="GeneID" id="9056890"/>
<protein>
    <recommendedName>
        <fullName evidence="2">U-box domain-containing protein</fullName>
    </recommendedName>
</protein>
<dbReference type="AlphaFoldDB" id="C5KWF0"/>
<dbReference type="InterPro" id="IPR013083">
    <property type="entry name" value="Znf_RING/FYVE/PHD"/>
</dbReference>
<dbReference type="GO" id="GO:0016567">
    <property type="term" value="P:protein ubiquitination"/>
    <property type="evidence" value="ECO:0007669"/>
    <property type="project" value="InterPro"/>
</dbReference>
<dbReference type="RefSeq" id="XP_002779398.1">
    <property type="nucleotide sequence ID" value="XM_002779352.1"/>
</dbReference>
<evidence type="ECO:0000313" key="3">
    <source>
        <dbReference type="EMBL" id="EER11193.1"/>
    </source>
</evidence>
<evidence type="ECO:0000256" key="1">
    <source>
        <dbReference type="SAM" id="MobiDB-lite"/>
    </source>
</evidence>
<dbReference type="PANTHER" id="PTHR47446">
    <property type="entry name" value="RING-TYPE E3 UBIQUITIN TRANSFERASE"/>
    <property type="match status" value="1"/>
</dbReference>